<sequence length="153" mass="17256">MLGTQDFILRTAVDGPEGVQTGTDIGVRKLATTALGRMDGKQGRSRQGEKPKAKETRQEASTSETAKLTLQRMITVSEIETREALGIWCFWMQNVPQKNSKDTWKTALYAYSNPKSIHESSLVSQECSKSLEDKRKRASKGLIKPLRWNLYLH</sequence>
<evidence type="ECO:0000313" key="2">
    <source>
        <dbReference type="EMBL" id="KAK2105782.1"/>
    </source>
</evidence>
<dbReference type="Proteomes" id="UP001266305">
    <property type="component" value="Unassembled WGS sequence"/>
</dbReference>
<reference evidence="2 3" key="1">
    <citation type="submission" date="2023-05" db="EMBL/GenBank/DDBJ databases">
        <title>B98-5 Cell Line De Novo Hybrid Assembly: An Optical Mapping Approach.</title>
        <authorList>
            <person name="Kananen K."/>
            <person name="Auerbach J.A."/>
            <person name="Kautto E."/>
            <person name="Blachly J.S."/>
        </authorList>
    </citation>
    <scope>NUCLEOTIDE SEQUENCE [LARGE SCALE GENOMIC DNA]</scope>
    <source>
        <strain evidence="2">B95-8</strain>
        <tissue evidence="2">Cell line</tissue>
    </source>
</reference>
<protein>
    <submittedName>
        <fullName evidence="2">Uncharacterized protein</fullName>
    </submittedName>
</protein>
<feature type="compositionally biased region" description="Basic and acidic residues" evidence="1">
    <location>
        <begin position="38"/>
        <end position="58"/>
    </location>
</feature>
<evidence type="ECO:0000256" key="1">
    <source>
        <dbReference type="SAM" id="MobiDB-lite"/>
    </source>
</evidence>
<keyword evidence="3" id="KW-1185">Reference proteome</keyword>
<dbReference type="EMBL" id="JASSZA010000007">
    <property type="protein sequence ID" value="KAK2105782.1"/>
    <property type="molecule type" value="Genomic_DNA"/>
</dbReference>
<name>A0ABQ9V8U2_SAGOE</name>
<accession>A0ABQ9V8U2</accession>
<comment type="caution">
    <text evidence="2">The sequence shown here is derived from an EMBL/GenBank/DDBJ whole genome shotgun (WGS) entry which is preliminary data.</text>
</comment>
<organism evidence="2 3">
    <name type="scientific">Saguinus oedipus</name>
    <name type="common">Cotton-top tamarin</name>
    <name type="synonym">Oedipomidas oedipus</name>
    <dbReference type="NCBI Taxonomy" id="9490"/>
    <lineage>
        <taxon>Eukaryota</taxon>
        <taxon>Metazoa</taxon>
        <taxon>Chordata</taxon>
        <taxon>Craniata</taxon>
        <taxon>Vertebrata</taxon>
        <taxon>Euteleostomi</taxon>
        <taxon>Mammalia</taxon>
        <taxon>Eutheria</taxon>
        <taxon>Euarchontoglires</taxon>
        <taxon>Primates</taxon>
        <taxon>Haplorrhini</taxon>
        <taxon>Platyrrhini</taxon>
        <taxon>Cebidae</taxon>
        <taxon>Callitrichinae</taxon>
        <taxon>Saguinus</taxon>
    </lineage>
</organism>
<evidence type="ECO:0000313" key="3">
    <source>
        <dbReference type="Proteomes" id="UP001266305"/>
    </source>
</evidence>
<feature type="region of interest" description="Disordered" evidence="1">
    <location>
        <begin position="33"/>
        <end position="65"/>
    </location>
</feature>
<proteinExistence type="predicted"/>
<gene>
    <name evidence="2" type="ORF">P7K49_015296</name>
</gene>